<dbReference type="InterPro" id="IPR001845">
    <property type="entry name" value="HTH_ArsR_DNA-bd_dom"/>
</dbReference>
<dbReference type="SUPFAM" id="SSF46785">
    <property type="entry name" value="Winged helix' DNA-binding domain"/>
    <property type="match status" value="1"/>
</dbReference>
<dbReference type="InterPro" id="IPR036390">
    <property type="entry name" value="WH_DNA-bd_sf"/>
</dbReference>
<dbReference type="GO" id="GO:0003700">
    <property type="term" value="F:DNA-binding transcription factor activity"/>
    <property type="evidence" value="ECO:0007669"/>
    <property type="project" value="InterPro"/>
</dbReference>
<keyword evidence="1" id="KW-0805">Transcription regulation</keyword>
<dbReference type="EMBL" id="RJUK01000001">
    <property type="protein sequence ID" value="ROQ20694.1"/>
    <property type="molecule type" value="Genomic_DNA"/>
</dbReference>
<evidence type="ECO:0000256" key="1">
    <source>
        <dbReference type="ARBA" id="ARBA00023015"/>
    </source>
</evidence>
<keyword evidence="2" id="KW-0238">DNA-binding</keyword>
<organism evidence="5 6">
    <name type="scientific">Marinimicrobium koreense</name>
    <dbReference type="NCBI Taxonomy" id="306545"/>
    <lineage>
        <taxon>Bacteria</taxon>
        <taxon>Pseudomonadati</taxon>
        <taxon>Pseudomonadota</taxon>
        <taxon>Gammaproteobacteria</taxon>
        <taxon>Cellvibrionales</taxon>
        <taxon>Cellvibrionaceae</taxon>
        <taxon>Marinimicrobium</taxon>
    </lineage>
</organism>
<evidence type="ECO:0000313" key="5">
    <source>
        <dbReference type="EMBL" id="ROQ20694.1"/>
    </source>
</evidence>
<dbReference type="SMART" id="SM00418">
    <property type="entry name" value="HTH_ARSR"/>
    <property type="match status" value="1"/>
</dbReference>
<dbReference type="CDD" id="cd00090">
    <property type="entry name" value="HTH_ARSR"/>
    <property type="match status" value="1"/>
</dbReference>
<name>A0A3N1NLM8_9GAMM</name>
<dbReference type="Pfam" id="PF01022">
    <property type="entry name" value="HTH_5"/>
    <property type="match status" value="1"/>
</dbReference>
<dbReference type="NCBIfam" id="NF033788">
    <property type="entry name" value="HTH_metalloreg"/>
    <property type="match status" value="1"/>
</dbReference>
<dbReference type="RefSeq" id="WP_123637801.1">
    <property type="nucleotide sequence ID" value="NZ_RJUK01000001.1"/>
</dbReference>
<sequence length="111" mass="12207">MNALTAGLEEMQAHSRDAADLLKQMSNEHRLMVLCTLGAGEMSVGELNEHIPLSQSALSQHLANLRRAGLVATRKESQTVYYRLAGDKAMRVIRVLQSIYCPGLMPEQAEA</sequence>
<comment type="caution">
    <text evidence="5">The sequence shown here is derived from an EMBL/GenBank/DDBJ whole genome shotgun (WGS) entry which is preliminary data.</text>
</comment>
<evidence type="ECO:0000256" key="2">
    <source>
        <dbReference type="ARBA" id="ARBA00023125"/>
    </source>
</evidence>
<proteinExistence type="predicted"/>
<evidence type="ECO:0000256" key="3">
    <source>
        <dbReference type="ARBA" id="ARBA00023163"/>
    </source>
</evidence>
<keyword evidence="6" id="KW-1185">Reference proteome</keyword>
<keyword evidence="3" id="KW-0804">Transcription</keyword>
<dbReference type="InterPro" id="IPR051011">
    <property type="entry name" value="Metal_resp_trans_reg"/>
</dbReference>
<dbReference type="PANTHER" id="PTHR43132:SF2">
    <property type="entry name" value="ARSENICAL RESISTANCE OPERON REPRESSOR ARSR-RELATED"/>
    <property type="match status" value="1"/>
</dbReference>
<dbReference type="PRINTS" id="PR00778">
    <property type="entry name" value="HTHARSR"/>
</dbReference>
<dbReference type="InterPro" id="IPR036388">
    <property type="entry name" value="WH-like_DNA-bd_sf"/>
</dbReference>
<evidence type="ECO:0000313" key="6">
    <source>
        <dbReference type="Proteomes" id="UP000273643"/>
    </source>
</evidence>
<dbReference type="PROSITE" id="PS50987">
    <property type="entry name" value="HTH_ARSR_2"/>
    <property type="match status" value="1"/>
</dbReference>
<accession>A0A3N1NLM8</accession>
<dbReference type="Gene3D" id="1.10.10.10">
    <property type="entry name" value="Winged helix-like DNA-binding domain superfamily/Winged helix DNA-binding domain"/>
    <property type="match status" value="1"/>
</dbReference>
<dbReference type="InterPro" id="IPR011991">
    <property type="entry name" value="ArsR-like_HTH"/>
</dbReference>
<dbReference type="OrthoDB" id="9796124at2"/>
<reference evidence="5 6" key="1">
    <citation type="submission" date="2018-11" db="EMBL/GenBank/DDBJ databases">
        <title>Genomic Encyclopedia of Type Strains, Phase IV (KMG-IV): sequencing the most valuable type-strain genomes for metagenomic binning, comparative biology and taxonomic classification.</title>
        <authorList>
            <person name="Goeker M."/>
        </authorList>
    </citation>
    <scope>NUCLEOTIDE SEQUENCE [LARGE SCALE GENOMIC DNA]</scope>
    <source>
        <strain evidence="5 6">DSM 16974</strain>
    </source>
</reference>
<protein>
    <submittedName>
        <fullName evidence="5">ArsR family transcriptional regulator</fullName>
    </submittedName>
</protein>
<gene>
    <name evidence="5" type="ORF">EDC38_1307</name>
</gene>
<dbReference type="GO" id="GO:0003677">
    <property type="term" value="F:DNA binding"/>
    <property type="evidence" value="ECO:0007669"/>
    <property type="project" value="UniProtKB-KW"/>
</dbReference>
<dbReference type="AlphaFoldDB" id="A0A3N1NLM8"/>
<dbReference type="PANTHER" id="PTHR43132">
    <property type="entry name" value="ARSENICAL RESISTANCE OPERON REPRESSOR ARSR-RELATED"/>
    <property type="match status" value="1"/>
</dbReference>
<dbReference type="Proteomes" id="UP000273643">
    <property type="component" value="Unassembled WGS sequence"/>
</dbReference>
<feature type="domain" description="HTH arsR-type" evidence="4">
    <location>
        <begin position="8"/>
        <end position="107"/>
    </location>
</feature>
<evidence type="ECO:0000259" key="4">
    <source>
        <dbReference type="PROSITE" id="PS50987"/>
    </source>
</evidence>